<comment type="caution">
    <text evidence="2">The sequence shown here is derived from an EMBL/GenBank/DDBJ whole genome shotgun (WGS) entry which is preliminary data.</text>
</comment>
<organism evidence="2 3">
    <name type="scientific">Flavobacterium circumlabens</name>
    <dbReference type="NCBI Taxonomy" id="2133765"/>
    <lineage>
        <taxon>Bacteria</taxon>
        <taxon>Pseudomonadati</taxon>
        <taxon>Bacteroidota</taxon>
        <taxon>Flavobacteriia</taxon>
        <taxon>Flavobacteriales</taxon>
        <taxon>Flavobacteriaceae</taxon>
        <taxon>Flavobacterium</taxon>
    </lineage>
</organism>
<evidence type="ECO:0000313" key="2">
    <source>
        <dbReference type="EMBL" id="TEB41279.1"/>
    </source>
</evidence>
<dbReference type="Proteomes" id="UP000298340">
    <property type="component" value="Unassembled WGS sequence"/>
</dbReference>
<accession>A0A4Y7U658</accession>
<proteinExistence type="predicted"/>
<dbReference type="EMBL" id="QWDN01000378">
    <property type="protein sequence ID" value="TEB41279.1"/>
    <property type="molecule type" value="Genomic_DNA"/>
</dbReference>
<gene>
    <name evidence="2" type="ORF">D0809_26345</name>
</gene>
<keyword evidence="1" id="KW-0812">Transmembrane</keyword>
<keyword evidence="1" id="KW-0472">Membrane</keyword>
<evidence type="ECO:0000313" key="3">
    <source>
        <dbReference type="Proteomes" id="UP000298340"/>
    </source>
</evidence>
<feature type="transmembrane region" description="Helical" evidence="1">
    <location>
        <begin position="42"/>
        <end position="59"/>
    </location>
</feature>
<dbReference type="AlphaFoldDB" id="A0A4Y7U658"/>
<evidence type="ECO:0000256" key="1">
    <source>
        <dbReference type="SAM" id="Phobius"/>
    </source>
</evidence>
<protein>
    <submittedName>
        <fullName evidence="2">Uncharacterized protein</fullName>
    </submittedName>
</protein>
<name>A0A4Y7U658_9FLAO</name>
<keyword evidence="1" id="KW-1133">Transmembrane helix</keyword>
<feature type="transmembrane region" description="Helical" evidence="1">
    <location>
        <begin position="12"/>
        <end position="36"/>
    </location>
</feature>
<sequence length="71" mass="8636">MKNLVNWQYSNRLAAILMFRISLFNLLLFFILSQVYQELNKNYFGVFLIIQFLAMFFYIEKKTAENENQQL</sequence>
<reference evidence="2 3" key="1">
    <citation type="journal article" date="2018" name="Syst. Appl. Microbiol.">
        <title>Flavobacterium circumlabens sp. nov. and Flavobacterium cupreum sp. nov., two psychrotrophic species isolated from Antarctic environmental samples.</title>
        <authorList>
            <person name="Kralova S."/>
            <person name="Busse H.J."/>
            <person name="Svec P."/>
            <person name="Maslanova I."/>
            <person name="Stankova E."/>
            <person name="Bartak M."/>
            <person name="Sedlacek I."/>
        </authorList>
    </citation>
    <scope>NUCLEOTIDE SEQUENCE [LARGE SCALE GENOMIC DNA]</scope>
    <source>
        <strain evidence="2 3">CCM 8828</strain>
    </source>
</reference>